<dbReference type="Proteomes" id="UP000321497">
    <property type="component" value="Unassembled WGS sequence"/>
</dbReference>
<evidence type="ECO:0000259" key="5">
    <source>
        <dbReference type="SMART" id="SM00237"/>
    </source>
</evidence>
<feature type="chain" id="PRO_5023068116" evidence="4">
    <location>
        <begin position="22"/>
        <end position="1100"/>
    </location>
</feature>
<reference evidence="6 7" key="1">
    <citation type="submission" date="2019-08" db="EMBL/GenBank/DDBJ databases">
        <title>Genome of Aequorivita antarctica SW49 (type strain).</title>
        <authorList>
            <person name="Bowman J.P."/>
        </authorList>
    </citation>
    <scope>NUCLEOTIDE SEQUENCE [LARGE SCALE GENOMIC DNA]</scope>
    <source>
        <strain evidence="6 7">SW49</strain>
    </source>
</reference>
<dbReference type="PANTHER" id="PTHR46928">
    <property type="entry name" value="MESENCHYME-SPECIFIC CELL SURFACE GLYCOPROTEIN"/>
    <property type="match status" value="1"/>
</dbReference>
<dbReference type="SUPFAM" id="SSF51004">
    <property type="entry name" value="C-terminal (heme d1) domain of cytochrome cd1-nitrite reductase"/>
    <property type="match status" value="1"/>
</dbReference>
<accession>A0A5C6YXK7</accession>
<dbReference type="GO" id="GO:0007154">
    <property type="term" value="P:cell communication"/>
    <property type="evidence" value="ECO:0007669"/>
    <property type="project" value="InterPro"/>
</dbReference>
<keyword evidence="3" id="KW-0106">Calcium</keyword>
<organism evidence="6 7">
    <name type="scientific">Aequorivita antarctica</name>
    <dbReference type="NCBI Taxonomy" id="153266"/>
    <lineage>
        <taxon>Bacteria</taxon>
        <taxon>Pseudomonadati</taxon>
        <taxon>Bacteroidota</taxon>
        <taxon>Flavobacteriia</taxon>
        <taxon>Flavobacteriales</taxon>
        <taxon>Flavobacteriaceae</taxon>
        <taxon>Aequorivita</taxon>
    </lineage>
</organism>
<keyword evidence="7" id="KW-1185">Reference proteome</keyword>
<dbReference type="Gene3D" id="2.60.40.2030">
    <property type="match status" value="1"/>
</dbReference>
<dbReference type="PANTHER" id="PTHR46928:SF1">
    <property type="entry name" value="MESENCHYME-SPECIFIC CELL SURFACE GLYCOPROTEIN"/>
    <property type="match status" value="1"/>
</dbReference>
<name>A0A5C6YXK7_9FLAO</name>
<dbReference type="InterPro" id="IPR015943">
    <property type="entry name" value="WD40/YVTN_repeat-like_dom_sf"/>
</dbReference>
<dbReference type="SMART" id="SM00237">
    <property type="entry name" value="Calx_beta"/>
    <property type="match status" value="1"/>
</dbReference>
<evidence type="ECO:0000313" key="6">
    <source>
        <dbReference type="EMBL" id="TXD71848.1"/>
    </source>
</evidence>
<feature type="signal peptide" evidence="4">
    <location>
        <begin position="1"/>
        <end position="21"/>
    </location>
</feature>
<dbReference type="GO" id="GO:0016020">
    <property type="term" value="C:membrane"/>
    <property type="evidence" value="ECO:0007669"/>
    <property type="project" value="InterPro"/>
</dbReference>
<sequence length="1100" mass="115611">MKQITFFAILFCGFFSFGQQATMSDIPFEDAQNATLANTLIITEIFSGQAGTDLTADWFEIKNIGTDAWVSGIDGDLYYDDDSADPTTADIVQGISEIQPGGFAIVLITGDVNDVTIFTDVWGEVIDLTGVEVGYTDGAGLGGGGDTVTLWEGDPLTTSPINSASYPDTSVNDGQTYDVELTAFSVIGNANNAVETIALGGSNTDVPNIGSPGNGPAITGSYELVITEIFPGQAGTDLTADWFEIKNIGTAAWTLGVDGDLYYDDESADPTTADLIEGISEIQPGGFAIVLIGDITDVATFDGIWSQVIDLTNVEVGFTDGAGLGAGGDAVNLWEGDPLTTSPIDSASYPDTSANDGQSYDVELAAFSIVGNANGAMETIDLGGDNSEVPNIGSPGNGSAISLVSVQFETPYVSISEDGTSVTINVEVSQAPTVGGTVDVSLTTGGTAVEGTDFTFATSQTLTFTAGSTSSQSVTIPIINNSEDGSDLFFVLSLTNESNVVIGTTAIFSVYILDDDTVVPAGDDTELDVNYLASYLVDAGGTAEITAYDAATQRLFVTNVGAIEVLDFSDPENITSLATVDITPFGSSVQSVSVSNGIVAVAISANDPLDNGFVVLADTDGNNPTILEVGSLPDMLTFSPDGTKLLVANEGQPSDNYTVDPEGSISVIEVSAGLGNITQADVTTLNFNSFDSQQAALISAGVRVFGPGATVSQDMEPEYIAVSDDSQMAYVTLQENNAYAIINLSTLEITDVISFGKKDHSLPRNSLDTSDETDFIFNASWPIKGLYMPDAVSYYSANGIGYIVTANEGDSRDYSGYAEERKLNDADYILDPAVFSEIDILKLEANLGDINVTAASGDADGDGLYEEIHVFGGRSFSIFEAETGNLVYDSGNDFEVITAADPNLGGIFNASNDNNNFKNRSDNKGPEPEGIVVKQIGDQAYAFILLERVGGMMVYNVTDPANPIYLQYVNSRGTVPGDPESGDLGPEGVVYIEPADSPTGKALVILSNEVSATLSIYSLDNVFLSVNDNEFASYDTFKIYPNPAEDTVFFSIPDSYSVFDMIGRLVISKEEIASLNISALSTGTYIIKNSKGISQKLIVK</sequence>
<keyword evidence="2" id="KW-0677">Repeat</keyword>
<dbReference type="NCBIfam" id="NF038117">
    <property type="entry name" value="choice_anch_I"/>
    <property type="match status" value="1"/>
</dbReference>
<keyword evidence="1 4" id="KW-0732">Signal</keyword>
<proteinExistence type="predicted"/>
<dbReference type="SUPFAM" id="SSF141072">
    <property type="entry name" value="CalX-like"/>
    <property type="match status" value="1"/>
</dbReference>
<dbReference type="InterPro" id="IPR026444">
    <property type="entry name" value="Secre_tail"/>
</dbReference>
<dbReference type="InterPro" id="IPR055188">
    <property type="entry name" value="Choice_anch_I"/>
</dbReference>
<dbReference type="Gene3D" id="2.130.10.10">
    <property type="entry name" value="YVTN repeat-like/Quinoprotein amine dehydrogenase"/>
    <property type="match status" value="1"/>
</dbReference>
<dbReference type="InterPro" id="IPR003644">
    <property type="entry name" value="Calx_beta"/>
</dbReference>
<dbReference type="OrthoDB" id="9803927at2"/>
<dbReference type="NCBIfam" id="TIGR04183">
    <property type="entry name" value="Por_Secre_tail"/>
    <property type="match status" value="1"/>
</dbReference>
<dbReference type="InterPro" id="IPR038081">
    <property type="entry name" value="CalX-like_sf"/>
</dbReference>
<feature type="domain" description="Calx-beta" evidence="5">
    <location>
        <begin position="396"/>
        <end position="495"/>
    </location>
</feature>
<dbReference type="InterPro" id="IPR011048">
    <property type="entry name" value="Haem_d1_sf"/>
</dbReference>
<evidence type="ECO:0000313" key="7">
    <source>
        <dbReference type="Proteomes" id="UP000321497"/>
    </source>
</evidence>
<evidence type="ECO:0000256" key="1">
    <source>
        <dbReference type="ARBA" id="ARBA00022729"/>
    </source>
</evidence>
<dbReference type="Pfam" id="PF22494">
    <property type="entry name" value="choice_anch_I"/>
    <property type="match status" value="1"/>
</dbReference>
<dbReference type="InterPro" id="IPR052956">
    <property type="entry name" value="Mesenchyme-surface_protein"/>
</dbReference>
<dbReference type="Pfam" id="PF03160">
    <property type="entry name" value="Calx-beta"/>
    <property type="match status" value="1"/>
</dbReference>
<protein>
    <submittedName>
        <fullName evidence="6">T9SS type A sorting domain-containing protein</fullName>
    </submittedName>
</protein>
<dbReference type="AlphaFoldDB" id="A0A5C6YXK7"/>
<dbReference type="Pfam" id="PF18962">
    <property type="entry name" value="Por_Secre_tail"/>
    <property type="match status" value="1"/>
</dbReference>
<evidence type="ECO:0000256" key="4">
    <source>
        <dbReference type="SAM" id="SignalP"/>
    </source>
</evidence>
<comment type="caution">
    <text evidence="6">The sequence shown here is derived from an EMBL/GenBank/DDBJ whole genome shotgun (WGS) entry which is preliminary data.</text>
</comment>
<dbReference type="EMBL" id="VORT01000012">
    <property type="protein sequence ID" value="TXD71848.1"/>
    <property type="molecule type" value="Genomic_DNA"/>
</dbReference>
<dbReference type="RefSeq" id="WP_111845024.1">
    <property type="nucleotide sequence ID" value="NZ_UEGI01000012.1"/>
</dbReference>
<gene>
    <name evidence="6" type="ORF">ESU54_14785</name>
</gene>
<evidence type="ECO:0000256" key="3">
    <source>
        <dbReference type="ARBA" id="ARBA00022837"/>
    </source>
</evidence>
<evidence type="ECO:0000256" key="2">
    <source>
        <dbReference type="ARBA" id="ARBA00022737"/>
    </source>
</evidence>